<dbReference type="EMBL" id="JASCRY010000003">
    <property type="protein sequence ID" value="MDI5950102.1"/>
    <property type="molecule type" value="Genomic_DNA"/>
</dbReference>
<dbReference type="PANTHER" id="PTHR34580:SF9">
    <property type="entry name" value="SLL5097 PROTEIN"/>
    <property type="match status" value="1"/>
</dbReference>
<dbReference type="RefSeq" id="WP_282716583.1">
    <property type="nucleotide sequence ID" value="NZ_JASCRY010000003.1"/>
</dbReference>
<evidence type="ECO:0000313" key="4">
    <source>
        <dbReference type="Proteomes" id="UP001228643"/>
    </source>
</evidence>
<proteinExistence type="predicted"/>
<dbReference type="Proteomes" id="UP001228643">
    <property type="component" value="Unassembled WGS sequence"/>
</dbReference>
<gene>
    <name evidence="3" type="ORF">QLS97_10635</name>
</gene>
<evidence type="ECO:0000259" key="1">
    <source>
        <dbReference type="Pfam" id="PF13280"/>
    </source>
</evidence>
<dbReference type="Pfam" id="PF13280">
    <property type="entry name" value="WYL"/>
    <property type="match status" value="1"/>
</dbReference>
<feature type="domain" description="WYL" evidence="1">
    <location>
        <begin position="131"/>
        <end position="197"/>
    </location>
</feature>
<dbReference type="PANTHER" id="PTHR34580">
    <property type="match status" value="1"/>
</dbReference>
<name>A0AAW6TSP5_9FLAO</name>
<accession>A0AAW6TSP5</accession>
<evidence type="ECO:0000259" key="2">
    <source>
        <dbReference type="Pfam" id="PF25583"/>
    </source>
</evidence>
<evidence type="ECO:0000313" key="3">
    <source>
        <dbReference type="EMBL" id="MDI5950102.1"/>
    </source>
</evidence>
<protein>
    <submittedName>
        <fullName evidence="3">WYL domain-containing protein</fullName>
    </submittedName>
</protein>
<organism evidence="3 4">
    <name type="scientific">Flavobacterium yafengii</name>
    <dbReference type="NCBI Taxonomy" id="3041253"/>
    <lineage>
        <taxon>Bacteria</taxon>
        <taxon>Pseudomonadati</taxon>
        <taxon>Bacteroidota</taxon>
        <taxon>Flavobacteriia</taxon>
        <taxon>Flavobacteriales</taxon>
        <taxon>Flavobacteriaceae</taxon>
        <taxon>Flavobacterium</taxon>
    </lineage>
</organism>
<dbReference type="AlphaFoldDB" id="A0AAW6TSP5"/>
<keyword evidence="4" id="KW-1185">Reference proteome</keyword>
<feature type="domain" description="WCX" evidence="2">
    <location>
        <begin position="228"/>
        <end position="302"/>
    </location>
</feature>
<dbReference type="InterPro" id="IPR051534">
    <property type="entry name" value="CBASS_pafABC_assoc_protein"/>
</dbReference>
<sequence>MKKDSKEQKHLNKPQVYLTKQLVEILKKSPFESMENIIKYISTNRENKICERTFHRIKATLRDDYGIIIKHSRTNNGFYLDEEKSMNIDSFLSHIEILATAEQISNNLNANNNSLSFIEFENKAAIETIPNFKTILDTIQQNVPISFKHYSFYHLKEGEYTLKPYFLKQYQNRWYVIGETEKGYRTFGIDRIENITIGTEKFKAKTEEAKEKFSHVIGLNYVDHKIEKIQLSFHISQKPYIVSLPLHHSQKEIKTNNETTFDIELRIHPNFEFRQQVLKYCSLVRVVEPKWLAEEIKEELRKGFEGYL</sequence>
<dbReference type="Pfam" id="PF25583">
    <property type="entry name" value="WCX"/>
    <property type="match status" value="1"/>
</dbReference>
<reference evidence="3 4" key="1">
    <citation type="submission" date="2023-04" db="EMBL/GenBank/DDBJ databases">
        <title>Two novel species of Flavobacterium.</title>
        <authorList>
            <person name="Liu Q."/>
            <person name="Xin Y.-H."/>
        </authorList>
    </citation>
    <scope>NUCLEOTIDE SEQUENCE [LARGE SCALE GENOMIC DNA]</scope>
    <source>
        <strain evidence="3 4">LB2P87</strain>
    </source>
</reference>
<dbReference type="InterPro" id="IPR057727">
    <property type="entry name" value="WCX_dom"/>
</dbReference>
<dbReference type="InterPro" id="IPR026881">
    <property type="entry name" value="WYL_dom"/>
</dbReference>
<dbReference type="PROSITE" id="PS52050">
    <property type="entry name" value="WYL"/>
    <property type="match status" value="1"/>
</dbReference>
<comment type="caution">
    <text evidence="3">The sequence shown here is derived from an EMBL/GenBank/DDBJ whole genome shotgun (WGS) entry which is preliminary data.</text>
</comment>